<proteinExistence type="predicted"/>
<reference evidence="1 2" key="1">
    <citation type="submission" date="2018-01" db="EMBL/GenBank/DDBJ databases">
        <title>G. obscuriglobus.</title>
        <authorList>
            <person name="Franke J."/>
            <person name="Blomberg W."/>
            <person name="Selmecki A."/>
        </authorList>
    </citation>
    <scope>NUCLEOTIDE SEQUENCE [LARGE SCALE GENOMIC DNA]</scope>
    <source>
        <strain evidence="1 2">DSM 5831</strain>
    </source>
</reference>
<keyword evidence="2" id="KW-1185">Reference proteome</keyword>
<protein>
    <submittedName>
        <fullName evidence="1">Uncharacterized protein</fullName>
    </submittedName>
</protein>
<evidence type="ECO:0000313" key="1">
    <source>
        <dbReference type="EMBL" id="AWM40526.1"/>
    </source>
</evidence>
<accession>A0A2Z3HA62</accession>
<dbReference type="Proteomes" id="UP000245802">
    <property type="component" value="Chromosome"/>
</dbReference>
<gene>
    <name evidence="1" type="ORF">C1280_28435</name>
</gene>
<evidence type="ECO:0000313" key="2">
    <source>
        <dbReference type="Proteomes" id="UP000245802"/>
    </source>
</evidence>
<organism evidence="1 2">
    <name type="scientific">Gemmata obscuriglobus</name>
    <dbReference type="NCBI Taxonomy" id="114"/>
    <lineage>
        <taxon>Bacteria</taxon>
        <taxon>Pseudomonadati</taxon>
        <taxon>Planctomycetota</taxon>
        <taxon>Planctomycetia</taxon>
        <taxon>Gemmatales</taxon>
        <taxon>Gemmataceae</taxon>
        <taxon>Gemmata</taxon>
    </lineage>
</organism>
<dbReference type="EMBL" id="CP025958">
    <property type="protein sequence ID" value="AWM40526.1"/>
    <property type="molecule type" value="Genomic_DNA"/>
</dbReference>
<dbReference type="AlphaFoldDB" id="A0A2Z3HA62"/>
<dbReference type="RefSeq" id="WP_010054680.1">
    <property type="nucleotide sequence ID" value="NZ_CP025958.1"/>
</dbReference>
<name>A0A2Z3HA62_9BACT</name>
<dbReference type="KEGG" id="gog:C1280_28435"/>
<sequence>MKVIPLLVVFAAGAVIGWGARTNDPKLDGTGPKEMLVQHPDPDRVGLSMWTQVRLCRVGDTDLEAIPSSTTPKEYWVITLGGVRYCGVGHETKRLVNVP</sequence>